<dbReference type="RefSeq" id="WP_009481240.1">
    <property type="nucleotide sequence ID" value="NZ_BAFE01000009.1"/>
</dbReference>
<dbReference type="Gene3D" id="3.30.360.10">
    <property type="entry name" value="Dihydrodipicolinate Reductase, domain 2"/>
    <property type="match status" value="1"/>
</dbReference>
<comment type="caution">
    <text evidence="6">The sequence shown here is derived from an EMBL/GenBank/DDBJ whole genome shotgun (WGS) entry which is preliminary data.</text>
</comment>
<evidence type="ECO:0000256" key="2">
    <source>
        <dbReference type="ARBA" id="ARBA00023002"/>
    </source>
</evidence>
<comment type="similarity">
    <text evidence="1">Belongs to the Gfo/Idh/MocA family.</text>
</comment>
<dbReference type="InterPro" id="IPR051317">
    <property type="entry name" value="Gfo/Idh/MocA_oxidoreduct"/>
</dbReference>
<dbReference type="Gene3D" id="3.40.50.720">
    <property type="entry name" value="NAD(P)-binding Rossmann-like Domain"/>
    <property type="match status" value="1"/>
</dbReference>
<feature type="compositionally biased region" description="Basic and acidic residues" evidence="3">
    <location>
        <begin position="366"/>
        <end position="376"/>
    </location>
</feature>
<dbReference type="Proteomes" id="UP000004367">
    <property type="component" value="Unassembled WGS sequence"/>
</dbReference>
<feature type="domain" description="Gfo/Idh/MocA-like oxidoreductase C-terminal" evidence="5">
    <location>
        <begin position="153"/>
        <end position="362"/>
    </location>
</feature>
<dbReference type="InterPro" id="IPR000683">
    <property type="entry name" value="Gfo/Idh/MocA-like_OxRdtase_N"/>
</dbReference>
<dbReference type="EMBL" id="BAFE01000009">
    <property type="protein sequence ID" value="GAB47342.1"/>
    <property type="molecule type" value="Genomic_DNA"/>
</dbReference>
<protein>
    <submittedName>
        <fullName evidence="6">Putative oxidoreductase</fullName>
    </submittedName>
</protein>
<evidence type="ECO:0000313" key="7">
    <source>
        <dbReference type="Proteomes" id="UP000004367"/>
    </source>
</evidence>
<keyword evidence="2" id="KW-0560">Oxidoreductase</keyword>
<gene>
    <name evidence="6" type="ORF">MOPEL_009_00320</name>
</gene>
<evidence type="ECO:0000256" key="1">
    <source>
        <dbReference type="ARBA" id="ARBA00010928"/>
    </source>
</evidence>
<evidence type="ECO:0000256" key="3">
    <source>
        <dbReference type="SAM" id="MobiDB-lite"/>
    </source>
</evidence>
<evidence type="ECO:0000259" key="5">
    <source>
        <dbReference type="Pfam" id="PF02894"/>
    </source>
</evidence>
<dbReference type="eggNOG" id="COG0673">
    <property type="taxonomic scope" value="Bacteria"/>
</dbReference>
<dbReference type="SUPFAM" id="SSF51735">
    <property type="entry name" value="NAD(P)-binding Rossmann-fold domains"/>
    <property type="match status" value="1"/>
</dbReference>
<accession>H5UNN4</accession>
<name>H5UNN4_9MICO</name>
<reference evidence="6 7" key="1">
    <citation type="submission" date="2012-02" db="EMBL/GenBank/DDBJ databases">
        <title>Whole genome shotgun sequence of Mobilicoccus pelagius NBRC 104925.</title>
        <authorList>
            <person name="Yoshida Y."/>
            <person name="Hosoyama A."/>
            <person name="Tsuchikane K."/>
            <person name="Katsumata H."/>
            <person name="Yamazaki S."/>
            <person name="Fujita N."/>
        </authorList>
    </citation>
    <scope>NUCLEOTIDE SEQUENCE [LARGE SCALE GENOMIC DNA]</scope>
    <source>
        <strain evidence="6 7">NBRC 104925</strain>
    </source>
</reference>
<dbReference type="OrthoDB" id="256869at2"/>
<evidence type="ECO:0000313" key="6">
    <source>
        <dbReference type="EMBL" id="GAB47342.1"/>
    </source>
</evidence>
<proteinExistence type="inferred from homology"/>
<dbReference type="PANTHER" id="PTHR43708:SF5">
    <property type="entry name" value="CONSERVED EXPRESSED OXIDOREDUCTASE (EUROFUNG)-RELATED"/>
    <property type="match status" value="1"/>
</dbReference>
<dbReference type="Pfam" id="PF01408">
    <property type="entry name" value="GFO_IDH_MocA"/>
    <property type="match status" value="1"/>
</dbReference>
<organism evidence="6 7">
    <name type="scientific">Mobilicoccus pelagius NBRC 104925</name>
    <dbReference type="NCBI Taxonomy" id="1089455"/>
    <lineage>
        <taxon>Bacteria</taxon>
        <taxon>Bacillati</taxon>
        <taxon>Actinomycetota</taxon>
        <taxon>Actinomycetes</taxon>
        <taxon>Micrococcales</taxon>
        <taxon>Dermatophilaceae</taxon>
        <taxon>Mobilicoccus</taxon>
    </lineage>
</organism>
<dbReference type="GO" id="GO:0016491">
    <property type="term" value="F:oxidoreductase activity"/>
    <property type="evidence" value="ECO:0007669"/>
    <property type="project" value="UniProtKB-KW"/>
</dbReference>
<dbReference type="NCBIfam" id="NF008607">
    <property type="entry name" value="PRK11579.1"/>
    <property type="match status" value="1"/>
</dbReference>
<feature type="domain" description="Gfo/Idh/MocA-like oxidoreductase N-terminal" evidence="4">
    <location>
        <begin position="20"/>
        <end position="130"/>
    </location>
</feature>
<evidence type="ECO:0000259" key="4">
    <source>
        <dbReference type="Pfam" id="PF01408"/>
    </source>
</evidence>
<dbReference type="PANTHER" id="PTHR43708">
    <property type="entry name" value="CONSERVED EXPRESSED OXIDOREDUCTASE (EUROFUNG)"/>
    <property type="match status" value="1"/>
</dbReference>
<dbReference type="InterPro" id="IPR036291">
    <property type="entry name" value="NAD(P)-bd_dom_sf"/>
</dbReference>
<dbReference type="AlphaFoldDB" id="H5UNN4"/>
<dbReference type="InterPro" id="IPR004104">
    <property type="entry name" value="Gfo/Idh/MocA-like_OxRdtase_C"/>
</dbReference>
<dbReference type="GO" id="GO:0000166">
    <property type="term" value="F:nucleotide binding"/>
    <property type="evidence" value="ECO:0007669"/>
    <property type="project" value="InterPro"/>
</dbReference>
<feature type="region of interest" description="Disordered" evidence="3">
    <location>
        <begin position="357"/>
        <end position="376"/>
    </location>
</feature>
<dbReference type="STRING" id="1089455.MOPEL_009_00320"/>
<keyword evidence="7" id="KW-1185">Reference proteome</keyword>
<dbReference type="Pfam" id="PF02894">
    <property type="entry name" value="GFO_IDH_MocA_C"/>
    <property type="match status" value="1"/>
</dbReference>
<sequence>MTHATLGAPATSAHEQRPLRVGLASFGMVSRVFHAPLVRAADGFELAAIVSSDAGKVRAAHPDVRHLPDVDALLGDPDIDVVVVTTPNDTHVPLTLAAVEAGKHVVVEKPVGLDHAEALRLADAANDAAERGLVVTAFHNRRWDGDFLSVQDALADGRPGRPVTLHSHFDRFRPEPRDRWRENGGPGSGLWLDLGPHLVDQARVLFGAPEWVQADIATIRDGARANDYADVTLAFPGGVRAILHATTLAAATPPRLVLHGTGGSLVVEGLDPQEAQLGSGIVPTDRGYGLAEGAQSAVLLTDGTTPTTIPRRAGEYPQFYARLHAAITRGEAPPVSMRDAAEVMRIIEAAIRSAETGARVPLRRTSRPDEPGRSRE</sequence>